<sequence>MLCGGGGTIAFFALRSSGGEGQASPLAATSNFLNAVYKEKNAAKAGRYVCAAARSERSIDRKVDEVAEYERRYAKAPRFTWDEPTVESTGKKAATLSVTIRFATDDDRAATQRLEITAVDDNGWFVCDVRSVS</sequence>
<dbReference type="EMBL" id="BOPF01000067">
    <property type="protein sequence ID" value="GIJ52198.1"/>
    <property type="molecule type" value="Genomic_DNA"/>
</dbReference>
<gene>
    <name evidence="2" type="ORF">Val02_90840</name>
</gene>
<reference evidence="2" key="1">
    <citation type="submission" date="2021-01" db="EMBL/GenBank/DDBJ databases">
        <title>Whole genome shotgun sequence of Virgisporangium aliadipatigenens NBRC 105644.</title>
        <authorList>
            <person name="Komaki H."/>
            <person name="Tamura T."/>
        </authorList>
    </citation>
    <scope>NUCLEOTIDE SEQUENCE</scope>
    <source>
        <strain evidence="2">NBRC 105644</strain>
    </source>
</reference>
<proteinExistence type="predicted"/>
<accession>A0A8J4DWF4</accession>
<dbReference type="InterPro" id="IPR007110">
    <property type="entry name" value="Ig-like_dom"/>
</dbReference>
<evidence type="ECO:0000313" key="2">
    <source>
        <dbReference type="EMBL" id="GIJ52198.1"/>
    </source>
</evidence>
<organism evidence="2 3">
    <name type="scientific">Virgisporangium aliadipatigenens</name>
    <dbReference type="NCBI Taxonomy" id="741659"/>
    <lineage>
        <taxon>Bacteria</taxon>
        <taxon>Bacillati</taxon>
        <taxon>Actinomycetota</taxon>
        <taxon>Actinomycetes</taxon>
        <taxon>Micromonosporales</taxon>
        <taxon>Micromonosporaceae</taxon>
        <taxon>Virgisporangium</taxon>
    </lineage>
</organism>
<dbReference type="AlphaFoldDB" id="A0A8J4DWF4"/>
<protein>
    <recommendedName>
        <fullName evidence="1">Ig-like domain-containing protein</fullName>
    </recommendedName>
</protein>
<dbReference type="Proteomes" id="UP000619260">
    <property type="component" value="Unassembled WGS sequence"/>
</dbReference>
<dbReference type="PROSITE" id="PS50835">
    <property type="entry name" value="IG_LIKE"/>
    <property type="match status" value="1"/>
</dbReference>
<comment type="caution">
    <text evidence="2">The sequence shown here is derived from an EMBL/GenBank/DDBJ whole genome shotgun (WGS) entry which is preliminary data.</text>
</comment>
<feature type="domain" description="Ig-like" evidence="1">
    <location>
        <begin position="25"/>
        <end position="133"/>
    </location>
</feature>
<keyword evidence="3" id="KW-1185">Reference proteome</keyword>
<evidence type="ECO:0000313" key="3">
    <source>
        <dbReference type="Proteomes" id="UP000619260"/>
    </source>
</evidence>
<name>A0A8J4DWF4_9ACTN</name>
<evidence type="ECO:0000259" key="1">
    <source>
        <dbReference type="PROSITE" id="PS50835"/>
    </source>
</evidence>